<sequence length="71" mass="8635">MAFHVYQHLDYIRRFYNEENKENSTSVVEKINSIFTNQQSNGRIEIYLAFIQEYAQQFEKLLWLTLDQLLT</sequence>
<dbReference type="Proteomes" id="UP000234323">
    <property type="component" value="Unassembled WGS sequence"/>
</dbReference>
<dbReference type="EMBL" id="LLXI01011039">
    <property type="protein sequence ID" value="PKY63590.1"/>
    <property type="molecule type" value="Genomic_DNA"/>
</dbReference>
<protein>
    <submittedName>
        <fullName evidence="1">Uncharacterized protein</fullName>
    </submittedName>
</protein>
<reference evidence="1 2" key="1">
    <citation type="submission" date="2015-10" db="EMBL/GenBank/DDBJ databases">
        <title>Genome analyses suggest a sexual origin of heterokaryosis in a supposedly ancient asexual fungus.</title>
        <authorList>
            <person name="Ropars J."/>
            <person name="Sedzielewska K."/>
            <person name="Noel J."/>
            <person name="Charron P."/>
            <person name="Farinelli L."/>
            <person name="Marton T."/>
            <person name="Kruger M."/>
            <person name="Pelin A."/>
            <person name="Brachmann A."/>
            <person name="Corradi N."/>
        </authorList>
    </citation>
    <scope>NUCLEOTIDE SEQUENCE [LARGE SCALE GENOMIC DNA]</scope>
    <source>
        <strain evidence="1 2">A4</strain>
    </source>
</reference>
<accession>A0A2I1HXI8</accession>
<evidence type="ECO:0000313" key="1">
    <source>
        <dbReference type="EMBL" id="PKY63590.1"/>
    </source>
</evidence>
<comment type="caution">
    <text evidence="1">The sequence shown here is derived from an EMBL/GenBank/DDBJ whole genome shotgun (WGS) entry which is preliminary data.</text>
</comment>
<keyword evidence="2" id="KW-1185">Reference proteome</keyword>
<name>A0A2I1HXI8_9GLOM</name>
<dbReference type="AlphaFoldDB" id="A0A2I1HXI8"/>
<gene>
    <name evidence="1" type="ORF">RhiirA4_493122</name>
</gene>
<evidence type="ECO:0000313" key="2">
    <source>
        <dbReference type="Proteomes" id="UP000234323"/>
    </source>
</evidence>
<proteinExistence type="predicted"/>
<organism evidence="1 2">
    <name type="scientific">Rhizophagus irregularis</name>
    <dbReference type="NCBI Taxonomy" id="588596"/>
    <lineage>
        <taxon>Eukaryota</taxon>
        <taxon>Fungi</taxon>
        <taxon>Fungi incertae sedis</taxon>
        <taxon>Mucoromycota</taxon>
        <taxon>Glomeromycotina</taxon>
        <taxon>Glomeromycetes</taxon>
        <taxon>Glomerales</taxon>
        <taxon>Glomeraceae</taxon>
        <taxon>Rhizophagus</taxon>
    </lineage>
</organism>